<accession>A0A5F2C0G6</accession>
<comment type="caution">
    <text evidence="2">The sequence shown here is derived from an EMBL/GenBank/DDBJ whole genome shotgun (WGS) entry which is preliminary data.</text>
</comment>
<gene>
    <name evidence="2" type="ORF">EHQ81_03405</name>
    <name evidence="3" type="ORF">EHQ82_16305</name>
</gene>
<keyword evidence="5" id="KW-1185">Reference proteome</keyword>
<reference evidence="2 4" key="2">
    <citation type="journal article" date="2019" name="PLoS Negl. Trop. Dis.">
        <title>Revisiting the worldwide diversity of Leptospira species in the environment.</title>
        <authorList>
            <person name="Vincent A.T."/>
            <person name="Schiettekatte O."/>
            <person name="Bourhy P."/>
            <person name="Veyrier F.J."/>
            <person name="Picardeau M."/>
        </authorList>
    </citation>
    <scope>NUCLEOTIDE SEQUENCE [LARGE SCALE GENOMIC DNA]</scope>
    <source>
        <strain evidence="2 4">201702405</strain>
        <strain evidence="3">201702406</strain>
    </source>
</reference>
<feature type="transmembrane region" description="Helical" evidence="1">
    <location>
        <begin position="15"/>
        <end position="33"/>
    </location>
</feature>
<evidence type="ECO:0000313" key="2">
    <source>
        <dbReference type="EMBL" id="TGM15456.1"/>
    </source>
</evidence>
<dbReference type="EMBL" id="RQGU01000113">
    <property type="protein sequence ID" value="TGM18595.1"/>
    <property type="molecule type" value="Genomic_DNA"/>
</dbReference>
<proteinExistence type="predicted"/>
<keyword evidence="1" id="KW-0472">Membrane</keyword>
<name>A0A5F2C0G6_9LEPT</name>
<dbReference type="EMBL" id="RQGV01000005">
    <property type="protein sequence ID" value="TGM15456.1"/>
    <property type="molecule type" value="Genomic_DNA"/>
</dbReference>
<evidence type="ECO:0000313" key="5">
    <source>
        <dbReference type="Proteomes" id="UP000298057"/>
    </source>
</evidence>
<reference evidence="3" key="1">
    <citation type="submission" date="2018-10" db="EMBL/GenBank/DDBJ databases">
        <authorList>
            <person name="Vincent A.T."/>
            <person name="Schiettekatte O."/>
            <person name="Bourhy P."/>
            <person name="Veyrier F.J."/>
            <person name="Picardeau M."/>
        </authorList>
    </citation>
    <scope>NUCLEOTIDE SEQUENCE</scope>
    <source>
        <strain evidence="3">201702406</strain>
    </source>
</reference>
<organism evidence="2 4">
    <name type="scientific">Leptospira selangorensis</name>
    <dbReference type="NCBI Taxonomy" id="2484982"/>
    <lineage>
        <taxon>Bacteria</taxon>
        <taxon>Pseudomonadati</taxon>
        <taxon>Spirochaetota</taxon>
        <taxon>Spirochaetia</taxon>
        <taxon>Leptospirales</taxon>
        <taxon>Leptospiraceae</taxon>
        <taxon>Leptospira</taxon>
    </lineage>
</organism>
<keyword evidence="1" id="KW-1133">Transmembrane helix</keyword>
<dbReference type="Proteomes" id="UP000298057">
    <property type="component" value="Unassembled WGS sequence"/>
</dbReference>
<evidence type="ECO:0000313" key="4">
    <source>
        <dbReference type="Proteomes" id="UP000297832"/>
    </source>
</evidence>
<sequence length="137" mass="15987">MVLDSLLSHGRKKLYAVKITITILLIFSFFLRCRHAWVNYPQKVPEPCRLYQGSKECKLALEERSNHTTQAGQTHSLNQTYYLFGLYPSEIVVNLEKYCPHGPKSAHQFQSFSDAFWEQITLLIYSPRTLEIECYPI</sequence>
<evidence type="ECO:0000313" key="3">
    <source>
        <dbReference type="EMBL" id="TGM18595.1"/>
    </source>
</evidence>
<evidence type="ECO:0000256" key="1">
    <source>
        <dbReference type="SAM" id="Phobius"/>
    </source>
</evidence>
<keyword evidence="1" id="KW-0812">Transmembrane</keyword>
<dbReference type="AlphaFoldDB" id="A0A5F2C0G6"/>
<dbReference type="InterPro" id="IPR010438">
    <property type="entry name" value="Lambda_Bor"/>
</dbReference>
<protein>
    <submittedName>
        <fullName evidence="2">Uncharacterized protein</fullName>
    </submittedName>
</protein>
<dbReference type="RefSeq" id="WP_135628370.1">
    <property type="nucleotide sequence ID" value="NZ_RQGU01000113.1"/>
</dbReference>
<dbReference type="Proteomes" id="UP000297832">
    <property type="component" value="Unassembled WGS sequence"/>
</dbReference>
<dbReference type="Pfam" id="PF06291">
    <property type="entry name" value="Lambda_Bor"/>
    <property type="match status" value="1"/>
</dbReference>